<reference evidence="3 4" key="1">
    <citation type="submission" date="2020-01" db="EMBL/GenBank/DDBJ databases">
        <title>Polyphasic characterisation and genomic insights into a novel alkali tolerant bacterium VR-M41.</title>
        <authorList>
            <person name="Vemuluri V.R."/>
        </authorList>
    </citation>
    <scope>NUCLEOTIDE SEQUENCE [LARGE SCALE GENOMIC DNA]</scope>
    <source>
        <strain evidence="3 4">VR-M41</strain>
    </source>
</reference>
<evidence type="ECO:0000256" key="1">
    <source>
        <dbReference type="SAM" id="MobiDB-lite"/>
    </source>
</evidence>
<feature type="compositionally biased region" description="Basic and acidic residues" evidence="1">
    <location>
        <begin position="53"/>
        <end position="78"/>
    </location>
</feature>
<comment type="caution">
    <text evidence="3">The sequence shown here is derived from an EMBL/GenBank/DDBJ whole genome shotgun (WGS) entry which is preliminary data.</text>
</comment>
<dbReference type="Pfam" id="PF12836">
    <property type="entry name" value="HHH_3"/>
    <property type="match status" value="1"/>
</dbReference>
<sequence length="200" mass="20713">MKKEWLWAGCLSAVLGAGVLLFAGGTEPEGGPWEPLNAKIQQVLSASEGTASQEDRRKEEAANPKNDVRKIAESDHAPKKASGTASAKKEADAEAKTAVQEIASAPAGGTGSALPAGRSEAEPAADSGEPVSPPADEGKIRLNSADAAALMELPGIGEKKAQAILDYRAQHGPFRDVTDIVKVKGIGPKMLEKMLPDLAL</sequence>
<evidence type="ECO:0000313" key="3">
    <source>
        <dbReference type="EMBL" id="NGZ73806.1"/>
    </source>
</evidence>
<gene>
    <name evidence="3" type="ORF">GYN08_00650</name>
</gene>
<dbReference type="EMBL" id="JAAFGS010000001">
    <property type="protein sequence ID" value="NGZ73806.1"/>
    <property type="molecule type" value="Genomic_DNA"/>
</dbReference>
<name>A0ABX0EYI6_9BACL</name>
<dbReference type="RefSeq" id="WP_166271525.1">
    <property type="nucleotide sequence ID" value="NZ_JAAFGS010000001.1"/>
</dbReference>
<dbReference type="PANTHER" id="PTHR21180">
    <property type="entry name" value="ENDONUCLEASE/EXONUCLEASE/PHOSPHATASE FAMILY DOMAIN-CONTAINING PROTEIN 1"/>
    <property type="match status" value="1"/>
</dbReference>
<feature type="domain" description="Helix-hairpin-helix DNA-binding motif class 1" evidence="2">
    <location>
        <begin position="148"/>
        <end position="167"/>
    </location>
</feature>
<dbReference type="PANTHER" id="PTHR21180:SF32">
    <property type="entry name" value="ENDONUCLEASE_EXONUCLEASE_PHOSPHATASE FAMILY DOMAIN-CONTAINING PROTEIN 1"/>
    <property type="match status" value="1"/>
</dbReference>
<dbReference type="Proteomes" id="UP000800303">
    <property type="component" value="Unassembled WGS sequence"/>
</dbReference>
<dbReference type="SUPFAM" id="SSF47781">
    <property type="entry name" value="RuvA domain 2-like"/>
    <property type="match status" value="1"/>
</dbReference>
<dbReference type="NCBIfam" id="TIGR00426">
    <property type="entry name" value="competence protein ComEA helix-hairpin-helix repeat region"/>
    <property type="match status" value="1"/>
</dbReference>
<dbReference type="GO" id="GO:0003677">
    <property type="term" value="F:DNA binding"/>
    <property type="evidence" value="ECO:0007669"/>
    <property type="project" value="UniProtKB-KW"/>
</dbReference>
<dbReference type="InterPro" id="IPR004509">
    <property type="entry name" value="Competence_ComEA_HhH"/>
</dbReference>
<dbReference type="Gene3D" id="1.10.150.280">
    <property type="entry name" value="AF1531-like domain"/>
    <property type="match status" value="1"/>
</dbReference>
<feature type="domain" description="Helix-hairpin-helix DNA-binding motif class 1" evidence="2">
    <location>
        <begin position="178"/>
        <end position="197"/>
    </location>
</feature>
<evidence type="ECO:0000259" key="2">
    <source>
        <dbReference type="SMART" id="SM00278"/>
    </source>
</evidence>
<organism evidence="3 4">
    <name type="scientific">Saccharibacillus alkalitolerans</name>
    <dbReference type="NCBI Taxonomy" id="2705290"/>
    <lineage>
        <taxon>Bacteria</taxon>
        <taxon>Bacillati</taxon>
        <taxon>Bacillota</taxon>
        <taxon>Bacilli</taxon>
        <taxon>Bacillales</taxon>
        <taxon>Paenibacillaceae</taxon>
        <taxon>Saccharibacillus</taxon>
    </lineage>
</organism>
<feature type="region of interest" description="Disordered" evidence="1">
    <location>
        <begin position="41"/>
        <end position="138"/>
    </location>
</feature>
<proteinExistence type="predicted"/>
<dbReference type="InterPro" id="IPR003583">
    <property type="entry name" value="Hlx-hairpin-Hlx_DNA-bd_motif"/>
</dbReference>
<dbReference type="SMART" id="SM00278">
    <property type="entry name" value="HhH1"/>
    <property type="match status" value="2"/>
</dbReference>
<feature type="compositionally biased region" description="Polar residues" evidence="1">
    <location>
        <begin position="41"/>
        <end position="52"/>
    </location>
</feature>
<keyword evidence="3" id="KW-0238">DNA-binding</keyword>
<protein>
    <submittedName>
        <fullName evidence="3">ComEA family DNA-binding protein</fullName>
    </submittedName>
</protein>
<evidence type="ECO:0000313" key="4">
    <source>
        <dbReference type="Proteomes" id="UP000800303"/>
    </source>
</evidence>
<accession>A0ABX0EYI6</accession>
<dbReference type="InterPro" id="IPR010994">
    <property type="entry name" value="RuvA_2-like"/>
</dbReference>
<dbReference type="InterPro" id="IPR051675">
    <property type="entry name" value="Endo/Exo/Phosphatase_dom_1"/>
</dbReference>
<keyword evidence="4" id="KW-1185">Reference proteome</keyword>